<keyword evidence="1" id="KW-0472">Membrane</keyword>
<keyword evidence="3" id="KW-1185">Reference proteome</keyword>
<dbReference type="EMBL" id="QJRY01000008">
    <property type="protein sequence ID" value="PYB70670.1"/>
    <property type="molecule type" value="Genomic_DNA"/>
</dbReference>
<feature type="transmembrane region" description="Helical" evidence="1">
    <location>
        <begin position="42"/>
        <end position="62"/>
    </location>
</feature>
<dbReference type="InterPro" id="IPR012156">
    <property type="entry name" value="Cold_shock_CspA"/>
</dbReference>
<dbReference type="Proteomes" id="UP000247536">
    <property type="component" value="Unassembled WGS sequence"/>
</dbReference>
<keyword evidence="1" id="KW-1133">Transmembrane helix</keyword>
<dbReference type="PIRSF" id="PIRSF002599">
    <property type="entry name" value="Cold_shock_A"/>
    <property type="match status" value="1"/>
</dbReference>
<protein>
    <submittedName>
        <fullName evidence="2">DUF1294 domain-containing protein</fullName>
    </submittedName>
</protein>
<dbReference type="Pfam" id="PF06961">
    <property type="entry name" value="DUF1294"/>
    <property type="match status" value="1"/>
</dbReference>
<evidence type="ECO:0000256" key="1">
    <source>
        <dbReference type="SAM" id="Phobius"/>
    </source>
</evidence>
<feature type="transmembrane region" description="Helical" evidence="1">
    <location>
        <begin position="74"/>
        <end position="95"/>
    </location>
</feature>
<dbReference type="RefSeq" id="WP_110793321.1">
    <property type="nucleotide sequence ID" value="NZ_QJRY01000008.1"/>
</dbReference>
<organism evidence="2 3">
    <name type="scientific">Rhizobium wuzhouense</name>
    <dbReference type="NCBI Taxonomy" id="1986026"/>
    <lineage>
        <taxon>Bacteria</taxon>
        <taxon>Pseudomonadati</taxon>
        <taxon>Pseudomonadota</taxon>
        <taxon>Alphaproteobacteria</taxon>
        <taxon>Hyphomicrobiales</taxon>
        <taxon>Rhizobiaceae</taxon>
        <taxon>Rhizobium/Agrobacterium group</taxon>
        <taxon>Rhizobium</taxon>
    </lineage>
</organism>
<evidence type="ECO:0000313" key="2">
    <source>
        <dbReference type="EMBL" id="PYB70670.1"/>
    </source>
</evidence>
<evidence type="ECO:0000313" key="3">
    <source>
        <dbReference type="Proteomes" id="UP000247536"/>
    </source>
</evidence>
<proteinExistence type="predicted"/>
<sequence>MPFGTLLTLFAIFTLWNVVVFCVYAYDKLAAREGAWRVREDTLILLAVAGGGMGAFACQRWMRHKTRKAPFPFLLPAMAALQLVIAGAFCAFQILRML</sequence>
<accession>A0ABX5NM31</accession>
<reference evidence="2 3" key="1">
    <citation type="submission" date="2018-06" db="EMBL/GenBank/DDBJ databases">
        <title>Rhizobium wuzhouense sp. nov., isolated from roots of Oryza officinalis.</title>
        <authorList>
            <person name="Yuan T."/>
        </authorList>
    </citation>
    <scope>NUCLEOTIDE SEQUENCE [LARGE SCALE GENOMIC DNA]</scope>
    <source>
        <strain evidence="2 3">W44</strain>
    </source>
</reference>
<feature type="transmembrane region" description="Helical" evidence="1">
    <location>
        <begin position="6"/>
        <end position="26"/>
    </location>
</feature>
<gene>
    <name evidence="2" type="ORF">DMY87_19505</name>
</gene>
<dbReference type="InterPro" id="IPR010718">
    <property type="entry name" value="DUF1294"/>
</dbReference>
<keyword evidence="1" id="KW-0812">Transmembrane</keyword>
<name>A0ABX5NM31_9HYPH</name>
<comment type="caution">
    <text evidence="2">The sequence shown here is derived from an EMBL/GenBank/DDBJ whole genome shotgun (WGS) entry which is preliminary data.</text>
</comment>